<evidence type="ECO:0000313" key="3">
    <source>
        <dbReference type="Proteomes" id="UP000830326"/>
    </source>
</evidence>
<accession>A0ABY4H9F8</accession>
<proteinExistence type="predicted"/>
<keyword evidence="1" id="KW-0812">Transmembrane</keyword>
<keyword evidence="3" id="KW-1185">Reference proteome</keyword>
<evidence type="ECO:0000256" key="1">
    <source>
        <dbReference type="SAM" id="Phobius"/>
    </source>
</evidence>
<sequence length="79" mass="9246">MMETKIYWGVYWIFVVSGFLSFSSIFFQEYGIITTVILTFLCSLFSWAFAMMLGKSKLIYISVLLLIGPYLLLLSRYFI</sequence>
<dbReference type="RefSeq" id="WP_245031542.1">
    <property type="nucleotide sequence ID" value="NZ_CP095075.1"/>
</dbReference>
<keyword evidence="1" id="KW-0472">Membrane</keyword>
<feature type="transmembrane region" description="Helical" evidence="1">
    <location>
        <begin position="32"/>
        <end position="51"/>
    </location>
</feature>
<name>A0ABY4H9F8_9BACI</name>
<reference evidence="2" key="1">
    <citation type="submission" date="2022-04" db="EMBL/GenBank/DDBJ databases">
        <title>Halobacillus sp. isolated from saltern.</title>
        <authorList>
            <person name="Won M."/>
            <person name="Lee C.-M."/>
            <person name="Woen H.-Y."/>
            <person name="Kwon S.-W."/>
        </authorList>
    </citation>
    <scope>NUCLEOTIDE SEQUENCE</scope>
    <source>
        <strain evidence="2">SSHM10-5</strain>
    </source>
</reference>
<protein>
    <submittedName>
        <fullName evidence="2">Uncharacterized protein</fullName>
    </submittedName>
</protein>
<gene>
    <name evidence="2" type="ORF">MUO15_18205</name>
</gene>
<dbReference type="Proteomes" id="UP000830326">
    <property type="component" value="Chromosome"/>
</dbReference>
<feature type="transmembrane region" description="Helical" evidence="1">
    <location>
        <begin position="58"/>
        <end position="78"/>
    </location>
</feature>
<keyword evidence="1" id="KW-1133">Transmembrane helix</keyword>
<organism evidence="2 3">
    <name type="scientific">Halobacillus amylolyticus</name>
    <dbReference type="NCBI Taxonomy" id="2932259"/>
    <lineage>
        <taxon>Bacteria</taxon>
        <taxon>Bacillati</taxon>
        <taxon>Bacillota</taxon>
        <taxon>Bacilli</taxon>
        <taxon>Bacillales</taxon>
        <taxon>Bacillaceae</taxon>
        <taxon>Halobacillus</taxon>
    </lineage>
</organism>
<dbReference type="EMBL" id="CP095075">
    <property type="protein sequence ID" value="UOR11500.1"/>
    <property type="molecule type" value="Genomic_DNA"/>
</dbReference>
<evidence type="ECO:0000313" key="2">
    <source>
        <dbReference type="EMBL" id="UOR11500.1"/>
    </source>
</evidence>
<feature type="transmembrane region" description="Helical" evidence="1">
    <location>
        <begin position="7"/>
        <end position="26"/>
    </location>
</feature>